<dbReference type="PANTHER" id="PTHR16148:SF14">
    <property type="entry name" value="MYND-TYPE DOMAIN-CONTAINING PROTEIN"/>
    <property type="match status" value="1"/>
</dbReference>
<reference evidence="3" key="1">
    <citation type="submission" date="2012-12" db="EMBL/GenBank/DDBJ databases">
        <authorList>
            <person name="Hellsten U."/>
            <person name="Grimwood J."/>
            <person name="Chapman J.A."/>
            <person name="Shapiro H."/>
            <person name="Aerts A."/>
            <person name="Otillar R.P."/>
            <person name="Terry A.Y."/>
            <person name="Boore J.L."/>
            <person name="Simakov O."/>
            <person name="Marletaz F."/>
            <person name="Cho S.-J."/>
            <person name="Edsinger-Gonzales E."/>
            <person name="Havlak P."/>
            <person name="Kuo D.-H."/>
            <person name="Larsson T."/>
            <person name="Lv J."/>
            <person name="Arendt D."/>
            <person name="Savage R."/>
            <person name="Osoegawa K."/>
            <person name="de Jong P."/>
            <person name="Lindberg D.R."/>
            <person name="Seaver E.C."/>
            <person name="Weisblat D.A."/>
            <person name="Putnam N.H."/>
            <person name="Grigoriev I.V."/>
            <person name="Rokhsar D.S."/>
        </authorList>
    </citation>
    <scope>NUCLEOTIDE SEQUENCE</scope>
</reference>
<keyword evidence="3" id="KW-1185">Reference proteome</keyword>
<dbReference type="HOGENOM" id="CLU_513186_0_0_1"/>
<evidence type="ECO:0000313" key="1">
    <source>
        <dbReference type="EMBL" id="ESN90554.1"/>
    </source>
</evidence>
<evidence type="ECO:0000313" key="2">
    <source>
        <dbReference type="EnsemblMetazoa" id="HelroP166235"/>
    </source>
</evidence>
<proteinExistence type="predicted"/>
<dbReference type="PANTHER" id="PTHR16148">
    <property type="entry name" value="NF-KAPPA-B-REPRESSING FACTOR-RELATED"/>
    <property type="match status" value="1"/>
</dbReference>
<organism evidence="2 3">
    <name type="scientific">Helobdella robusta</name>
    <name type="common">Californian leech</name>
    <dbReference type="NCBI Taxonomy" id="6412"/>
    <lineage>
        <taxon>Eukaryota</taxon>
        <taxon>Metazoa</taxon>
        <taxon>Spiralia</taxon>
        <taxon>Lophotrochozoa</taxon>
        <taxon>Annelida</taxon>
        <taxon>Clitellata</taxon>
        <taxon>Hirudinea</taxon>
        <taxon>Rhynchobdellida</taxon>
        <taxon>Glossiphoniidae</taxon>
        <taxon>Helobdella</taxon>
    </lineage>
</organism>
<evidence type="ECO:0000313" key="3">
    <source>
        <dbReference type="Proteomes" id="UP000015101"/>
    </source>
</evidence>
<dbReference type="KEGG" id="hro:HELRODRAFT_166235"/>
<dbReference type="AlphaFoldDB" id="T1EXX6"/>
<reference evidence="2" key="3">
    <citation type="submission" date="2015-06" db="UniProtKB">
        <authorList>
            <consortium name="EnsemblMetazoa"/>
        </authorList>
    </citation>
    <scope>IDENTIFICATION</scope>
</reference>
<dbReference type="Proteomes" id="UP000015101">
    <property type="component" value="Unassembled WGS sequence"/>
</dbReference>
<sequence>MSSGKFLALCKFSSKKVDSRLFTQVIKLERCFGRNLFLNYNIVNSLSSNTNNQQLVIQDYKNHKDVTSNSGSIGSIGDHRLKTKEKNDDTALFKEIKSMNTEQILDLVDIHNGKRLSPQHIALCMKRLYSISIADTNDNKGQDINIVDSISNDIRFKNLATCSLLSGRFLPSSVIFDMVKYSIHFSCSQSLLYGLLKLLTNVLNDLALDQLATLSGLLFHYTNGKVVFDDRCEELKYTKIEESDWAVLLANQINLLMEGVFLLVRSKEEQLKILTNEERLNLLICFQNKLPFSEKLLNDIITSFTDLSDDEMVSGSMVHRLKHLISSIIDKLTIKAKAPTEKHDDDISSIISYIKNHVNDNNMIYKEASLSVRMSYLFQLYIANYDVSDDAVKLLKCINDNNNNYYIMSNNNNNNSNNNNSYKNGTDYTLVNKEQRIAVKVCSSDCYWMNTQCLKPVYSLYHHHTTSLLHRLHDQQQRQLQQRHHQPNTATEILKALFRNNKIPIQIIMLNEMKFWKTPEKERDKKCRNFE</sequence>
<dbReference type="EMBL" id="KB097753">
    <property type="protein sequence ID" value="ESN90554.1"/>
    <property type="molecule type" value="Genomic_DNA"/>
</dbReference>
<protein>
    <submittedName>
        <fullName evidence="1 2">Uncharacterized protein</fullName>
    </submittedName>
</protein>
<reference evidence="1 3" key="2">
    <citation type="journal article" date="2013" name="Nature">
        <title>Insights into bilaterian evolution from three spiralian genomes.</title>
        <authorList>
            <person name="Simakov O."/>
            <person name="Marletaz F."/>
            <person name="Cho S.J."/>
            <person name="Edsinger-Gonzales E."/>
            <person name="Havlak P."/>
            <person name="Hellsten U."/>
            <person name="Kuo D.H."/>
            <person name="Larsson T."/>
            <person name="Lv J."/>
            <person name="Arendt D."/>
            <person name="Savage R."/>
            <person name="Osoegawa K."/>
            <person name="de Jong P."/>
            <person name="Grimwood J."/>
            <person name="Chapman J.A."/>
            <person name="Shapiro H."/>
            <person name="Aerts A."/>
            <person name="Otillar R.P."/>
            <person name="Terry A.Y."/>
            <person name="Boore J.L."/>
            <person name="Grigoriev I.V."/>
            <person name="Lindberg D.R."/>
            <person name="Seaver E.C."/>
            <person name="Weisblat D.A."/>
            <person name="Putnam N.H."/>
            <person name="Rokhsar D.S."/>
        </authorList>
    </citation>
    <scope>NUCLEOTIDE SEQUENCE</scope>
</reference>
<accession>T1EXX6</accession>
<dbReference type="EMBL" id="AMQM01002286">
    <property type="status" value="NOT_ANNOTATED_CDS"/>
    <property type="molecule type" value="Genomic_DNA"/>
</dbReference>
<dbReference type="RefSeq" id="XP_009031463.1">
    <property type="nucleotide sequence ID" value="XM_009033215.1"/>
</dbReference>
<name>T1EXX6_HELRO</name>
<dbReference type="EnsemblMetazoa" id="HelroT166235">
    <property type="protein sequence ID" value="HelroP166235"/>
    <property type="gene ID" value="HelroG166235"/>
</dbReference>
<gene>
    <name evidence="2" type="primary">20201426</name>
    <name evidence="1" type="ORF">HELRODRAFT_166235</name>
</gene>
<dbReference type="InParanoid" id="T1EXX6"/>
<dbReference type="GeneID" id="20201426"/>
<dbReference type="CTD" id="20201426"/>